<feature type="transmembrane region" description="Helical" evidence="5">
    <location>
        <begin position="1456"/>
        <end position="1475"/>
    </location>
</feature>
<keyword evidence="4 5" id="KW-0472">Membrane</keyword>
<evidence type="ECO:0000256" key="4">
    <source>
        <dbReference type="ARBA" id="ARBA00023136"/>
    </source>
</evidence>
<keyword evidence="8" id="KW-1185">Reference proteome</keyword>
<reference evidence="7 8" key="1">
    <citation type="submission" date="2024-02" db="EMBL/GenBank/DDBJ databases">
        <authorList>
            <person name="Chen Y."/>
            <person name="Shah S."/>
            <person name="Dougan E. K."/>
            <person name="Thang M."/>
            <person name="Chan C."/>
        </authorList>
    </citation>
    <scope>NUCLEOTIDE SEQUENCE [LARGE SCALE GENOMIC DNA]</scope>
</reference>
<dbReference type="PANTHER" id="PTHR10877:SF183">
    <property type="entry name" value="AT14535P-RELATED"/>
    <property type="match status" value="1"/>
</dbReference>
<name>A0ABP0H5P1_9DINO</name>
<keyword evidence="3 5" id="KW-1133">Transmembrane helix</keyword>
<evidence type="ECO:0000256" key="3">
    <source>
        <dbReference type="ARBA" id="ARBA00022989"/>
    </source>
</evidence>
<evidence type="ECO:0000256" key="1">
    <source>
        <dbReference type="ARBA" id="ARBA00004141"/>
    </source>
</evidence>
<feature type="transmembrane region" description="Helical" evidence="5">
    <location>
        <begin position="1387"/>
        <end position="1408"/>
    </location>
</feature>
<evidence type="ECO:0000259" key="6">
    <source>
        <dbReference type="Pfam" id="PF08016"/>
    </source>
</evidence>
<gene>
    <name evidence="7" type="ORF">SCF082_LOCUS133</name>
</gene>
<dbReference type="SUPFAM" id="SSF51905">
    <property type="entry name" value="FAD/NAD(P)-binding domain"/>
    <property type="match status" value="1"/>
</dbReference>
<comment type="caution">
    <text evidence="7">The sequence shown here is derived from an EMBL/GenBank/DDBJ whole genome shotgun (WGS) entry which is preliminary data.</text>
</comment>
<dbReference type="InterPro" id="IPR051223">
    <property type="entry name" value="Polycystin"/>
</dbReference>
<dbReference type="PRINTS" id="PR00420">
    <property type="entry name" value="RNGMNOXGNASE"/>
</dbReference>
<evidence type="ECO:0000313" key="8">
    <source>
        <dbReference type="Proteomes" id="UP001642464"/>
    </source>
</evidence>
<feature type="domain" description="Polycystin cation channel PKD1/PKD2" evidence="6">
    <location>
        <begin position="1455"/>
        <end position="1585"/>
    </location>
</feature>
<feature type="transmembrane region" description="Helical" evidence="5">
    <location>
        <begin position="1495"/>
        <end position="1518"/>
    </location>
</feature>
<feature type="transmembrane region" description="Helical" evidence="5">
    <location>
        <begin position="1344"/>
        <end position="1366"/>
    </location>
</feature>
<accession>A0ABP0H5P1</accession>
<protein>
    <recommendedName>
        <fullName evidence="6">Polycystin cation channel PKD1/PKD2 domain-containing protein</fullName>
    </recommendedName>
</protein>
<dbReference type="PANTHER" id="PTHR10877">
    <property type="entry name" value="POLYCYSTIN FAMILY MEMBER"/>
    <property type="match status" value="1"/>
</dbReference>
<sequence>MSLTQKDLEELARTKTVLLKEFFQAEPPSTKGEDILELWRQIYDEVVQSTVIETVQGPSDVNNPVFPYEKLQAMVGDGGHWKWPRIWRRFDELERRGTAYRRGDPVNFEIPNSNPNIVPQSILIVGGGPVGLRLAIELKLGGHEVTIFEKRREVRNSHGELQQLGFTNRINRPHVFNFLRNDLDRLNGRDFMSSKMCYPVFTQGDTSSIGIDELQLLLMKNALLLGVDFQLGMSYEDAEVTLDPKSQKPQWQVTFSCDDLAAEQRGMAPGRHVRKFDILMGCDGARSRVRESQHRIFGDVDKRNFKKMIGVVANLQKVSRQRLKELGFPSGQEPTDMKRAHLASGAGNMAGLNYYKASYHNYVIFTPSKEDLQQAGFGGSVYSFHAGRDKVNPNKLEEKLHLKQWVLERCKEVGIPVDESLSNGGFVEAPNDVMAFDFSEIWKCKKNFAFNLPPPGYDADVHGPWTGASLVPPIGLVGDSVTEPFWIAGVGLQRGWNGAMDACYLIDNLYNMSFSGESEPLEITSWNEHVQKLQAMIPKLYDCSHDGRMTREGLQGEHADQGVVMMQLNKQMKDCEKPQWQLHVDPFYRYEQFAKQVEEKYRGAKILENMHPVVRRTLAIRKPLEGEKSEQSFSRKLLSVNGKELAMVPEAFDHVPKQKESVDAVPVTRIPDMGFVISEPEVARRATEKSENLQAMLSKQIDVHLQRSSSSTAAFDDERWVPISPKQGFAELAEKQWDVMTEKHLSPTQRAELLHIRNMIKSLNHQIAAIDVPLPYFDALAEQLEMRAEQVYDRVTAVEKALATYNRQVSGVPVSAQIEAVVRSEFLQFKAIAAELVQTLLEVCLVSTLEQVSLEDSSIPVGACLARTLVEDSSVPILVEDSSVPILVEACSVAKTLVEDSSVPILAEACSAARTPVEDSSVPIQVEACSVARTPVEDSSVPILAEACLAARTLVEDSSVPILVEASSVAKTLVEDSSVPILVEACSAARTLVEDSSVPILAEACLAAKTLVEDSSVPILAEACSAARTLVEDSSVPILVEACSVRTLVGDSLVPILVEVCLVPTLVEVCSESSCPIDCRKRCLDATGQKVILHEDITNTYMIESGLRTHLSDGADDMNDRAGIWEWLESSILPRLFAQTDYLGQPYQNKTEWSRVLTYNQIVGPVIIEQQRSKKAWCNDGDGVTGDMYCYSQRTRSSAAFGSQDILPIASPTPNEYAGGNSTVDQRRAYWDSAFQVQTQSSRRLARTMRPEFDIMLPRPQREDNYVIAIYPNTPLALIHDHLQYVKAKEWLDAKSKLVNIRALLINAEVGRPRLQMFSFHIAFSRGGGLFTYVRMNTIFLKSFANVASIVVDILFATHLFGILLMELYRLGRAVGRREARRHLKKGWTILQALTIIGGVAVIVGYCWEFMLRDDVRTAYESVAAHQVQDMPADTNNDGLALIEKADNMNEYMGNFRIVTGLYCLLCMVRFFTSFSAQPRLAVVTTTLEVSAFDIVHFLVVLAPTWLAYALAGCFIFGRRMEEFATLDASIGYCFKLMIEGEYDWPYYAEENYFTTMFWMWTFMVLLNVIMLNLVLAIILDVYGSIRRETGKSETAWLTLWRMLLQLYRRRVWVRSTNLLEALPEMPDEIKEDDLLARFPKMCKEQMHILMEACYFQVSMDDLAAADGQRAMKMALSCKMAIDQVTDTVKALHDGTDETGGPDHPGSGWVKKLADEMAEQNHLMMKLQSKLMLVEKQWQALATKAASARF</sequence>
<organism evidence="7 8">
    <name type="scientific">Durusdinium trenchii</name>
    <dbReference type="NCBI Taxonomy" id="1381693"/>
    <lineage>
        <taxon>Eukaryota</taxon>
        <taxon>Sar</taxon>
        <taxon>Alveolata</taxon>
        <taxon>Dinophyceae</taxon>
        <taxon>Suessiales</taxon>
        <taxon>Symbiodiniaceae</taxon>
        <taxon>Durusdinium</taxon>
    </lineage>
</organism>
<evidence type="ECO:0000256" key="2">
    <source>
        <dbReference type="ARBA" id="ARBA00022692"/>
    </source>
</evidence>
<dbReference type="InterPro" id="IPR013122">
    <property type="entry name" value="PKD1_2_channel"/>
</dbReference>
<evidence type="ECO:0000256" key="5">
    <source>
        <dbReference type="SAM" id="Phobius"/>
    </source>
</evidence>
<keyword evidence="2 5" id="KW-0812">Transmembrane</keyword>
<feature type="transmembrane region" description="Helical" evidence="5">
    <location>
        <begin position="1558"/>
        <end position="1583"/>
    </location>
</feature>
<dbReference type="Pfam" id="PF08016">
    <property type="entry name" value="PKD_channel"/>
    <property type="match status" value="1"/>
</dbReference>
<dbReference type="EMBL" id="CAXAMM010000003">
    <property type="protein sequence ID" value="CAK8985402.1"/>
    <property type="molecule type" value="Genomic_DNA"/>
</dbReference>
<comment type="subcellular location">
    <subcellularLocation>
        <location evidence="1">Membrane</location>
        <topology evidence="1">Multi-pass membrane protein</topology>
    </subcellularLocation>
</comment>
<dbReference type="Gene3D" id="3.50.50.60">
    <property type="entry name" value="FAD/NAD(P)-binding domain"/>
    <property type="match status" value="1"/>
</dbReference>
<dbReference type="Proteomes" id="UP001642464">
    <property type="component" value="Unassembled WGS sequence"/>
</dbReference>
<dbReference type="InterPro" id="IPR036188">
    <property type="entry name" value="FAD/NAD-bd_sf"/>
</dbReference>
<dbReference type="Gene3D" id="1.10.287.70">
    <property type="match status" value="1"/>
</dbReference>
<proteinExistence type="predicted"/>
<evidence type="ECO:0000313" key="7">
    <source>
        <dbReference type="EMBL" id="CAK8985402.1"/>
    </source>
</evidence>